<name>A0A6I4J3B6_9SPHN</name>
<organism evidence="2 3">
    <name type="scientific">Sphingomonas horti</name>
    <dbReference type="NCBI Taxonomy" id="2682842"/>
    <lineage>
        <taxon>Bacteria</taxon>
        <taxon>Pseudomonadati</taxon>
        <taxon>Pseudomonadota</taxon>
        <taxon>Alphaproteobacteria</taxon>
        <taxon>Sphingomonadales</taxon>
        <taxon>Sphingomonadaceae</taxon>
        <taxon>Sphingomonas</taxon>
    </lineage>
</organism>
<dbReference type="SUPFAM" id="SSF111331">
    <property type="entry name" value="NAD kinase/diacylglycerol kinase-like"/>
    <property type="match status" value="1"/>
</dbReference>
<feature type="domain" description="DAGKc" evidence="1">
    <location>
        <begin position="1"/>
        <end position="123"/>
    </location>
</feature>
<dbReference type="InterPro" id="IPR001206">
    <property type="entry name" value="Diacylglycerol_kinase_cat_dom"/>
</dbReference>
<reference evidence="2 3" key="1">
    <citation type="submission" date="2019-12" db="EMBL/GenBank/DDBJ databases">
        <authorList>
            <person name="Huq M.A."/>
        </authorList>
    </citation>
    <scope>NUCLEOTIDE SEQUENCE [LARGE SCALE GENOMIC DNA]</scope>
    <source>
        <strain evidence="2 3">MAH-20</strain>
    </source>
</reference>
<dbReference type="PROSITE" id="PS50146">
    <property type="entry name" value="DAGK"/>
    <property type="match status" value="1"/>
</dbReference>
<comment type="caution">
    <text evidence="2">The sequence shown here is derived from an EMBL/GenBank/DDBJ whole genome shotgun (WGS) entry which is preliminary data.</text>
</comment>
<protein>
    <recommendedName>
        <fullName evidence="1">DAGKc domain-containing protein</fullName>
    </recommendedName>
</protein>
<dbReference type="Pfam" id="PF00781">
    <property type="entry name" value="DAGK_cat"/>
    <property type="match status" value="1"/>
</dbReference>
<dbReference type="SMART" id="SM00046">
    <property type="entry name" value="DAGKc"/>
    <property type="match status" value="1"/>
</dbReference>
<dbReference type="Proteomes" id="UP000441389">
    <property type="component" value="Unassembled WGS sequence"/>
</dbReference>
<accession>A0A6I4J3B6</accession>
<dbReference type="InterPro" id="IPR017438">
    <property type="entry name" value="ATP-NAD_kinase_N"/>
</dbReference>
<dbReference type="EMBL" id="WQMS01000013">
    <property type="protein sequence ID" value="MVO78578.1"/>
    <property type="molecule type" value="Genomic_DNA"/>
</dbReference>
<dbReference type="InterPro" id="IPR045540">
    <property type="entry name" value="YegS/DAGK_C"/>
</dbReference>
<dbReference type="InterPro" id="IPR016064">
    <property type="entry name" value="NAD/diacylglycerol_kinase_sf"/>
</dbReference>
<dbReference type="PANTHER" id="PTHR30492">
    <property type="entry name" value="METHYLGLYOXAL SYNTHASE"/>
    <property type="match status" value="1"/>
</dbReference>
<dbReference type="GO" id="GO:0008929">
    <property type="term" value="F:methylglyoxal synthase activity"/>
    <property type="evidence" value="ECO:0007669"/>
    <property type="project" value="InterPro"/>
</dbReference>
<dbReference type="GO" id="GO:0016301">
    <property type="term" value="F:kinase activity"/>
    <property type="evidence" value="ECO:0007669"/>
    <property type="project" value="InterPro"/>
</dbReference>
<dbReference type="AlphaFoldDB" id="A0A6I4J3B6"/>
<dbReference type="InterPro" id="IPR004363">
    <property type="entry name" value="Methylgl_synth"/>
</dbReference>
<dbReference type="Gene3D" id="2.60.200.40">
    <property type="match status" value="1"/>
</dbReference>
<proteinExistence type="predicted"/>
<dbReference type="GO" id="GO:0005829">
    <property type="term" value="C:cytosol"/>
    <property type="evidence" value="ECO:0007669"/>
    <property type="project" value="TreeGrafter"/>
</dbReference>
<dbReference type="Gene3D" id="3.40.50.10330">
    <property type="entry name" value="Probable inorganic polyphosphate/atp-NAD kinase, domain 1"/>
    <property type="match status" value="1"/>
</dbReference>
<sequence>MNCSGGALRKNPDLVQQVEQGFRAAGVGVRIEALEPEALHRRAEALVASGEVDAIVVGGGDGTVGAVAGLLADVDIALGVLPLGTLNHFAKDAGLPADLDGAVAVIAAGHVRHVDLAEVNGRVFVNNSSVGLYPLMVRDRERQQEHLGRGKWPAMARAAGRAVWRLSKWRLRISADGETARLETPILFVGNNRYETGLFGLGTRASLDEGKLYLYAIKAGSRFGLAKAMLRALLGRLDQARDFIVVSGCEARIDSPRVRLHVAADGEAMVLETPLVYRIRPKALKLIAPLASEPSAS</sequence>
<gene>
    <name evidence="2" type="ORF">GON01_11635</name>
</gene>
<evidence type="ECO:0000313" key="2">
    <source>
        <dbReference type="EMBL" id="MVO78578.1"/>
    </source>
</evidence>
<evidence type="ECO:0000259" key="1">
    <source>
        <dbReference type="PROSITE" id="PS50146"/>
    </source>
</evidence>
<dbReference type="GO" id="GO:0019242">
    <property type="term" value="P:methylglyoxal biosynthetic process"/>
    <property type="evidence" value="ECO:0007669"/>
    <property type="project" value="InterPro"/>
</dbReference>
<dbReference type="Pfam" id="PF19279">
    <property type="entry name" value="YegS_C"/>
    <property type="match status" value="1"/>
</dbReference>
<dbReference type="PANTHER" id="PTHR30492:SF0">
    <property type="entry name" value="METHYLGLYOXAL SYNTHASE"/>
    <property type="match status" value="1"/>
</dbReference>
<keyword evidence="3" id="KW-1185">Reference proteome</keyword>
<evidence type="ECO:0000313" key="3">
    <source>
        <dbReference type="Proteomes" id="UP000441389"/>
    </source>
</evidence>